<sequence length="168" mass="17988">MAEDRAPRPVGREALGRPPALPRAVRGVYVRNIVQTSCFGPWAVVWADAEPLPGGAADDLEFATALPATCPLPDEPLPDAYAAAFGRGAREVLERRGRGRPVFAARLVLRDAVWSEVDSTERGFCSAGRLAAAEVLRCVAQNRDPRPVGRGADPGGPVPPMPGLRRRF</sequence>
<organism evidence="2 3">
    <name type="scientific">Thermobifida alba</name>
    <name type="common">Thermomonospora alba</name>
    <dbReference type="NCBI Taxonomy" id="53522"/>
    <lineage>
        <taxon>Bacteria</taxon>
        <taxon>Bacillati</taxon>
        <taxon>Actinomycetota</taxon>
        <taxon>Actinomycetes</taxon>
        <taxon>Streptosporangiales</taxon>
        <taxon>Nocardiopsidaceae</taxon>
        <taxon>Thermobifida</taxon>
    </lineage>
</organism>
<dbReference type="EMBL" id="CP051627">
    <property type="protein sequence ID" value="UPT23342.1"/>
    <property type="molecule type" value="Genomic_DNA"/>
</dbReference>
<accession>A0ABY4LB48</accession>
<dbReference type="Proteomes" id="UP000832041">
    <property type="component" value="Chromosome"/>
</dbReference>
<gene>
    <name evidence="2" type="ORF">FOF52_04985</name>
</gene>
<protein>
    <submittedName>
        <fullName evidence="2">Uncharacterized protein</fullName>
    </submittedName>
</protein>
<dbReference type="Gene3D" id="3.30.230.10">
    <property type="match status" value="1"/>
</dbReference>
<feature type="region of interest" description="Disordered" evidence="1">
    <location>
        <begin position="143"/>
        <end position="168"/>
    </location>
</feature>
<evidence type="ECO:0000256" key="1">
    <source>
        <dbReference type="SAM" id="MobiDB-lite"/>
    </source>
</evidence>
<keyword evidence="3" id="KW-1185">Reference proteome</keyword>
<proteinExistence type="predicted"/>
<name>A0ABY4LB48_THEAE</name>
<reference evidence="2 3" key="1">
    <citation type="submission" date="2020-04" db="EMBL/GenBank/DDBJ databases">
        <title>Thermobifida alba genome sequencing and assembly.</title>
        <authorList>
            <person name="Luzics S."/>
            <person name="Horvath B."/>
            <person name="Nagy I."/>
            <person name="Toth A."/>
            <person name="Nagy I."/>
            <person name="Kukolya J."/>
        </authorList>
    </citation>
    <scope>NUCLEOTIDE SEQUENCE [LARGE SCALE GENOMIC DNA]</scope>
    <source>
        <strain evidence="2 3">DSM 43795</strain>
    </source>
</reference>
<dbReference type="InterPro" id="IPR014721">
    <property type="entry name" value="Ribsml_uS5_D2-typ_fold_subgr"/>
</dbReference>
<evidence type="ECO:0000313" key="2">
    <source>
        <dbReference type="EMBL" id="UPT23342.1"/>
    </source>
</evidence>
<evidence type="ECO:0000313" key="3">
    <source>
        <dbReference type="Proteomes" id="UP000832041"/>
    </source>
</evidence>